<gene>
    <name evidence="2" type="ORF">KIPB_012445</name>
</gene>
<name>A0A391NR38_9EUKA</name>
<feature type="compositionally biased region" description="Polar residues" evidence="1">
    <location>
        <begin position="191"/>
        <end position="202"/>
    </location>
</feature>
<feature type="compositionally biased region" description="Basic and acidic residues" evidence="1">
    <location>
        <begin position="417"/>
        <end position="434"/>
    </location>
</feature>
<sequence>QGTVRDLASHVQGSHVARKYSADQVGAETPLSASHSVVHIQSYTQRSGQVPSRTNPDWTLMSTSRAPDLRSPSLSPMRGGKRRTKAKTRHVPEPDTPSSVLARSMRVSRPASLSSSALLAGRERAGRGVERRVLRGVRSVRVPTAGGDRVETEREGEMPEDKGVVSPSFIPESDRDTEAGGDATVRVERSPTLNTRPSFSMTRSASASRPRPSYAIVSPVADAPVFSHTRSLSRQRDDRRRQLRESAADAVSDTQRERSGGYLPGAHGKAIHGGKVRPRYGHRASMSLSSREHASGPGPEHIVSGGGTVSYLSRSHSVSSPSVAVVHAAPAHPVSSRLMPSPAARLVSPAGMAYGGDTREAVGEHRVEREVVERDQSTQPSAGRDTVLALQAEVASLRATVREQAATIASLTSRLEEVVGGKAKTPEKEREKRGPMYTAPSPTLPSPSPSHMGERAVSAERVRNLTRVTPVAPAGGAGASHVLSPSPYLSQFDAERPARHGRDEAVSDAVVKLFVPPTQEVHKVVAVMVFFDLRALNELAARTQTYF</sequence>
<dbReference type="EMBL" id="BDIP01005503">
    <property type="protein sequence ID" value="GCA63914.1"/>
    <property type="molecule type" value="Genomic_DNA"/>
</dbReference>
<feature type="non-terminal residue" evidence="2">
    <location>
        <position position="1"/>
    </location>
</feature>
<feature type="region of interest" description="Disordered" evidence="1">
    <location>
        <begin position="417"/>
        <end position="455"/>
    </location>
</feature>
<evidence type="ECO:0000313" key="3">
    <source>
        <dbReference type="Proteomes" id="UP000265618"/>
    </source>
</evidence>
<feature type="compositionally biased region" description="Basic and acidic residues" evidence="1">
    <location>
        <begin position="357"/>
        <end position="376"/>
    </location>
</feature>
<feature type="region of interest" description="Disordered" evidence="1">
    <location>
        <begin position="1"/>
        <end position="21"/>
    </location>
</feature>
<comment type="caution">
    <text evidence="2">The sequence shown here is derived from an EMBL/GenBank/DDBJ whole genome shotgun (WGS) entry which is preliminary data.</text>
</comment>
<evidence type="ECO:0000313" key="2">
    <source>
        <dbReference type="EMBL" id="GCA63914.1"/>
    </source>
</evidence>
<organism evidence="2 3">
    <name type="scientific">Kipferlia bialata</name>
    <dbReference type="NCBI Taxonomy" id="797122"/>
    <lineage>
        <taxon>Eukaryota</taxon>
        <taxon>Metamonada</taxon>
        <taxon>Carpediemonas-like organisms</taxon>
        <taxon>Kipferlia</taxon>
    </lineage>
</organism>
<feature type="region of interest" description="Disordered" evidence="1">
    <location>
        <begin position="227"/>
        <end position="308"/>
    </location>
</feature>
<feature type="compositionally biased region" description="Basic residues" evidence="1">
    <location>
        <begin position="269"/>
        <end position="282"/>
    </location>
</feature>
<dbReference type="Proteomes" id="UP000265618">
    <property type="component" value="Unassembled WGS sequence"/>
</dbReference>
<feature type="compositionally biased region" description="Basic residues" evidence="1">
    <location>
        <begin position="79"/>
        <end position="89"/>
    </location>
</feature>
<feature type="region of interest" description="Disordered" evidence="1">
    <location>
        <begin position="355"/>
        <end position="385"/>
    </location>
</feature>
<dbReference type="AlphaFoldDB" id="A0A391NR38"/>
<protein>
    <submittedName>
        <fullName evidence="2">Uncharacterized protein</fullName>
    </submittedName>
</protein>
<keyword evidence="3" id="KW-1185">Reference proteome</keyword>
<feature type="region of interest" description="Disordered" evidence="1">
    <location>
        <begin position="43"/>
        <end position="98"/>
    </location>
</feature>
<feature type="region of interest" description="Disordered" evidence="1">
    <location>
        <begin position="144"/>
        <end position="211"/>
    </location>
</feature>
<feature type="compositionally biased region" description="Basic and acidic residues" evidence="1">
    <location>
        <begin position="234"/>
        <end position="247"/>
    </location>
</feature>
<feature type="non-terminal residue" evidence="2">
    <location>
        <position position="547"/>
    </location>
</feature>
<reference evidence="2 3" key="1">
    <citation type="journal article" date="2018" name="PLoS ONE">
        <title>The draft genome of Kipferlia bialata reveals reductive genome evolution in fornicate parasites.</title>
        <authorList>
            <person name="Tanifuji G."/>
            <person name="Takabayashi S."/>
            <person name="Kume K."/>
            <person name="Takagi M."/>
            <person name="Nakayama T."/>
            <person name="Kamikawa R."/>
            <person name="Inagaki Y."/>
            <person name="Hashimoto T."/>
        </authorList>
    </citation>
    <scope>NUCLEOTIDE SEQUENCE [LARGE SCALE GENOMIC DNA]</scope>
    <source>
        <strain evidence="2">NY0173</strain>
    </source>
</reference>
<evidence type="ECO:0000256" key="1">
    <source>
        <dbReference type="SAM" id="MobiDB-lite"/>
    </source>
</evidence>
<accession>A0A391NR38</accession>
<feature type="compositionally biased region" description="Polar residues" evidence="1">
    <location>
        <begin position="43"/>
        <end position="65"/>
    </location>
</feature>
<proteinExistence type="predicted"/>
<feature type="compositionally biased region" description="Basic and acidic residues" evidence="1">
    <location>
        <begin position="148"/>
        <end position="163"/>
    </location>
</feature>